<reference evidence="1" key="1">
    <citation type="submission" date="2020-11" db="EMBL/GenBank/DDBJ databases">
        <authorList>
            <person name="Tran Van P."/>
        </authorList>
    </citation>
    <scope>NUCLEOTIDE SEQUENCE</scope>
</reference>
<protein>
    <submittedName>
        <fullName evidence="1">Uncharacterized protein</fullName>
    </submittedName>
</protein>
<proteinExistence type="predicted"/>
<sequence length="183" mass="20797">MVPGSLQALVASGRVVQDIFLPPSSIPNHLVMEAVVLRPSFGPSNNRADRRLFLYAEECCLVKERQRVVALHLYYRRAQEQEESDRKPDGRHALRDRSGEDLSGAVREQMLYESLLAMRRVFPVGEEAVPLLLCILKQSRSLQEASWKIIQEAVDIYLVLHEEREWSKAVMGKLFGVGPKEKG</sequence>
<gene>
    <name evidence="1" type="ORF">TDIB3V08_LOCUS5520</name>
</gene>
<dbReference type="EMBL" id="OA566671">
    <property type="protein sequence ID" value="CAD7199265.1"/>
    <property type="molecule type" value="Genomic_DNA"/>
</dbReference>
<accession>A0A7R8VLL7</accession>
<organism evidence="1">
    <name type="scientific">Timema douglasi</name>
    <name type="common">Walking stick</name>
    <dbReference type="NCBI Taxonomy" id="61478"/>
    <lineage>
        <taxon>Eukaryota</taxon>
        <taxon>Metazoa</taxon>
        <taxon>Ecdysozoa</taxon>
        <taxon>Arthropoda</taxon>
        <taxon>Hexapoda</taxon>
        <taxon>Insecta</taxon>
        <taxon>Pterygota</taxon>
        <taxon>Neoptera</taxon>
        <taxon>Polyneoptera</taxon>
        <taxon>Phasmatodea</taxon>
        <taxon>Timematodea</taxon>
        <taxon>Timematoidea</taxon>
        <taxon>Timematidae</taxon>
        <taxon>Timema</taxon>
    </lineage>
</organism>
<dbReference type="AlphaFoldDB" id="A0A7R8VLL7"/>
<name>A0A7R8VLL7_TIMDO</name>
<evidence type="ECO:0000313" key="1">
    <source>
        <dbReference type="EMBL" id="CAD7199265.1"/>
    </source>
</evidence>